<dbReference type="EMBL" id="AZEA01000029">
    <property type="protein sequence ID" value="KRK86962.1"/>
    <property type="molecule type" value="Genomic_DNA"/>
</dbReference>
<evidence type="ECO:0000313" key="2">
    <source>
        <dbReference type="EMBL" id="KRK86962.1"/>
    </source>
</evidence>
<dbReference type="Gene3D" id="3.20.20.150">
    <property type="entry name" value="Divalent-metal-dependent TIM barrel enzymes"/>
    <property type="match status" value="1"/>
</dbReference>
<name>A0A0R1L4G2_9LACO</name>
<dbReference type="OrthoDB" id="2799545at2"/>
<organism evidence="2 3">
    <name type="scientific">Lentilactobacillus sunkii DSM 19904</name>
    <dbReference type="NCBI Taxonomy" id="1423808"/>
    <lineage>
        <taxon>Bacteria</taxon>
        <taxon>Bacillati</taxon>
        <taxon>Bacillota</taxon>
        <taxon>Bacilli</taxon>
        <taxon>Lactobacillales</taxon>
        <taxon>Lactobacillaceae</taxon>
        <taxon>Lentilactobacillus</taxon>
    </lineage>
</organism>
<proteinExistence type="predicted"/>
<evidence type="ECO:0000313" key="3">
    <source>
        <dbReference type="Proteomes" id="UP000051581"/>
    </source>
</evidence>
<dbReference type="RefSeq" id="WP_057826342.1">
    <property type="nucleotide sequence ID" value="NZ_AZEA01000029.1"/>
</dbReference>
<accession>A0A0R1L4G2</accession>
<dbReference type="PATRIC" id="fig|1423808.3.peg.1569"/>
<reference evidence="2 3" key="1">
    <citation type="journal article" date="2015" name="Genome Announc.">
        <title>Expanding the biotechnology potential of lactobacilli through comparative genomics of 213 strains and associated genera.</title>
        <authorList>
            <person name="Sun Z."/>
            <person name="Harris H.M."/>
            <person name="McCann A."/>
            <person name="Guo C."/>
            <person name="Argimon S."/>
            <person name="Zhang W."/>
            <person name="Yang X."/>
            <person name="Jeffery I.B."/>
            <person name="Cooney J.C."/>
            <person name="Kagawa T.F."/>
            <person name="Liu W."/>
            <person name="Song Y."/>
            <person name="Salvetti E."/>
            <person name="Wrobel A."/>
            <person name="Rasinkangas P."/>
            <person name="Parkhill J."/>
            <person name="Rea M.C."/>
            <person name="O'Sullivan O."/>
            <person name="Ritari J."/>
            <person name="Douillard F.P."/>
            <person name="Paul Ross R."/>
            <person name="Yang R."/>
            <person name="Briner A.E."/>
            <person name="Felis G.E."/>
            <person name="de Vos W.M."/>
            <person name="Barrangou R."/>
            <person name="Klaenhammer T.R."/>
            <person name="Caufield P.W."/>
            <person name="Cui Y."/>
            <person name="Zhang H."/>
            <person name="O'Toole P.W."/>
        </authorList>
    </citation>
    <scope>NUCLEOTIDE SEQUENCE [LARGE SCALE GENOMIC DNA]</scope>
    <source>
        <strain evidence="2 3">DSM 19904</strain>
    </source>
</reference>
<protein>
    <recommendedName>
        <fullName evidence="1">Xylose isomerase-like TIM barrel domain-containing protein</fullName>
    </recommendedName>
</protein>
<sequence>MFPYLGLKASTNQKQIDERLQYRPQVFEFFTTSDDVTPQGLDHLKQMIGYVQKSGVERVVMHHPMKFNGQHNEVSVNPDTDPEQYQFMMNSSKALIKVAQQSGTQLLIHGGYNQPVSEILGKFGSISAGRKIVLERLDYFKSLGGSNVMFENSISPLFDFGDRLVESEVLKHHYRLCYDTSHGFIVLHGDNQKLQKSMAHLRDQIVHYHFVDSMGQFHDSLTLGQGAIDWQPLKPMVNRKATNIFEINLKDQFDCREMLESYEYLKKVWNL</sequence>
<dbReference type="InterPro" id="IPR013022">
    <property type="entry name" value="Xyl_isomerase-like_TIM-brl"/>
</dbReference>
<feature type="domain" description="Xylose isomerase-like TIM barrel" evidence="1">
    <location>
        <begin position="30"/>
        <end position="249"/>
    </location>
</feature>
<dbReference type="InterPro" id="IPR036237">
    <property type="entry name" value="Xyl_isomerase-like_sf"/>
</dbReference>
<keyword evidence="3" id="KW-1185">Reference proteome</keyword>
<dbReference type="Pfam" id="PF01261">
    <property type="entry name" value="AP_endonuc_2"/>
    <property type="match status" value="1"/>
</dbReference>
<dbReference type="AlphaFoldDB" id="A0A0R1L4G2"/>
<gene>
    <name evidence="2" type="ORF">FD17_GL001547</name>
</gene>
<dbReference type="SUPFAM" id="SSF51658">
    <property type="entry name" value="Xylose isomerase-like"/>
    <property type="match status" value="1"/>
</dbReference>
<comment type="caution">
    <text evidence="2">The sequence shown here is derived from an EMBL/GenBank/DDBJ whole genome shotgun (WGS) entry which is preliminary data.</text>
</comment>
<evidence type="ECO:0000259" key="1">
    <source>
        <dbReference type="Pfam" id="PF01261"/>
    </source>
</evidence>
<dbReference type="Proteomes" id="UP000051581">
    <property type="component" value="Unassembled WGS sequence"/>
</dbReference>